<evidence type="ECO:0000313" key="2">
    <source>
        <dbReference type="Ensembl" id="ENSCJPP00005005774.1"/>
    </source>
</evidence>
<dbReference type="Pfam" id="PF15749">
    <property type="entry name" value="MRNIP"/>
    <property type="match status" value="1"/>
</dbReference>
<reference evidence="2" key="2">
    <citation type="submission" date="2025-08" db="UniProtKB">
        <authorList>
            <consortium name="Ensembl"/>
        </authorList>
    </citation>
    <scope>IDENTIFICATION</scope>
</reference>
<dbReference type="GO" id="GO:0005634">
    <property type="term" value="C:nucleus"/>
    <property type="evidence" value="ECO:0007669"/>
    <property type="project" value="TreeGrafter"/>
</dbReference>
<reference evidence="2" key="3">
    <citation type="submission" date="2025-09" db="UniProtKB">
        <authorList>
            <consortium name="Ensembl"/>
        </authorList>
    </citation>
    <scope>IDENTIFICATION</scope>
</reference>
<dbReference type="GO" id="GO:0003682">
    <property type="term" value="F:chromatin binding"/>
    <property type="evidence" value="ECO:0007669"/>
    <property type="project" value="TreeGrafter"/>
</dbReference>
<dbReference type="GO" id="GO:0007095">
    <property type="term" value="P:mitotic G2 DNA damage checkpoint signaling"/>
    <property type="evidence" value="ECO:0007669"/>
    <property type="project" value="TreeGrafter"/>
</dbReference>
<dbReference type="PANTHER" id="PTHR15863:SF2">
    <property type="entry name" value="MRN COMPLEX-INTERACTING PROTEIN"/>
    <property type="match status" value="1"/>
</dbReference>
<name>A0A8C2SYM2_COTJA</name>
<sequence>MAAPCWVLRCCSCRRFQAQQAKRSRKWSCSVCGHAARFVLQLYGQGSGRDCRLHVQKLNLLQGDAEEAAARSARYGIVGLLCCSPS</sequence>
<accession>A0A8C2SYM2</accession>
<dbReference type="InterPro" id="IPR049472">
    <property type="entry name" value="MRNIP_N"/>
</dbReference>
<dbReference type="Ensembl" id="ENSCJPT00005009271.1">
    <property type="protein sequence ID" value="ENSCJPP00005005774.1"/>
    <property type="gene ID" value="ENSCJPG00005005466.1"/>
</dbReference>
<dbReference type="InterPro" id="IPR032739">
    <property type="entry name" value="MRNIP"/>
</dbReference>
<protein>
    <recommendedName>
        <fullName evidence="1">MRN complex-interacting protein N-terminal domain-containing protein</fullName>
    </recommendedName>
</protein>
<evidence type="ECO:0000259" key="1">
    <source>
        <dbReference type="Pfam" id="PF15749"/>
    </source>
</evidence>
<reference evidence="2" key="1">
    <citation type="submission" date="2015-11" db="EMBL/GenBank/DDBJ databases">
        <authorList>
            <consortium name="International Coturnix japonica Genome Analysis Consortium"/>
            <person name="Warren W."/>
            <person name="Burt D.W."/>
            <person name="Antin P.B."/>
            <person name="Lanford R."/>
            <person name="Gros J."/>
            <person name="Wilson R.K."/>
        </authorList>
    </citation>
    <scope>NUCLEOTIDE SEQUENCE [LARGE SCALE GENOMIC DNA]</scope>
</reference>
<proteinExistence type="predicted"/>
<evidence type="ECO:0000313" key="3">
    <source>
        <dbReference type="Proteomes" id="UP000694412"/>
    </source>
</evidence>
<dbReference type="PANTHER" id="PTHR15863">
    <property type="entry name" value="MRN COMPLEX-INTERACTING PROTEIN"/>
    <property type="match status" value="1"/>
</dbReference>
<dbReference type="GeneTree" id="ENSGT00390000006124"/>
<keyword evidence="3" id="KW-1185">Reference proteome</keyword>
<feature type="domain" description="MRN complex-interacting protein N-terminal" evidence="1">
    <location>
        <begin position="7"/>
        <end position="70"/>
    </location>
</feature>
<dbReference type="AlphaFoldDB" id="A0A8C2SYM2"/>
<dbReference type="Proteomes" id="UP000694412">
    <property type="component" value="Chromosome 13"/>
</dbReference>
<organism evidence="2 3">
    <name type="scientific">Coturnix japonica</name>
    <name type="common">Japanese quail</name>
    <name type="synonym">Coturnix coturnix japonica</name>
    <dbReference type="NCBI Taxonomy" id="93934"/>
    <lineage>
        <taxon>Eukaryota</taxon>
        <taxon>Metazoa</taxon>
        <taxon>Chordata</taxon>
        <taxon>Craniata</taxon>
        <taxon>Vertebrata</taxon>
        <taxon>Euteleostomi</taxon>
        <taxon>Archelosauria</taxon>
        <taxon>Archosauria</taxon>
        <taxon>Dinosauria</taxon>
        <taxon>Saurischia</taxon>
        <taxon>Theropoda</taxon>
        <taxon>Coelurosauria</taxon>
        <taxon>Aves</taxon>
        <taxon>Neognathae</taxon>
        <taxon>Galloanserae</taxon>
        <taxon>Galliformes</taxon>
        <taxon>Phasianidae</taxon>
        <taxon>Perdicinae</taxon>
        <taxon>Coturnix</taxon>
    </lineage>
</organism>